<dbReference type="EMBL" id="JRHX01000082">
    <property type="protein sequence ID" value="KXZ68990.1"/>
    <property type="molecule type" value="Genomic_DNA"/>
</dbReference>
<evidence type="ECO:0000313" key="3">
    <source>
        <dbReference type="Proteomes" id="UP000075544"/>
    </source>
</evidence>
<dbReference type="AlphaFoldDB" id="A0A150HR15"/>
<feature type="transmembrane region" description="Helical" evidence="1">
    <location>
        <begin position="7"/>
        <end position="29"/>
    </location>
</feature>
<reference evidence="2 3" key="1">
    <citation type="journal article" date="2016" name="Sci. Rep.">
        <title>Genomic and phenotypic characterization of the species Acinetobacter venetianus.</title>
        <authorList>
            <person name="Fondi M."/>
            <person name="Maida I."/>
            <person name="Perrin E."/>
            <person name="Orlandini V."/>
            <person name="La Torre L."/>
            <person name="Bosi E."/>
            <person name="Negroni A."/>
            <person name="Zanaroli G."/>
            <person name="Fava F."/>
            <person name="Decorosi F."/>
            <person name="Giovannetti L."/>
            <person name="Viti C."/>
            <person name="Vaneechoutte M."/>
            <person name="Dijkshoorn L."/>
            <person name="Fani R."/>
        </authorList>
    </citation>
    <scope>NUCLEOTIDE SEQUENCE [LARGE SCALE GENOMIC DNA]</scope>
    <source>
        <strain evidence="2 3">LUH13518</strain>
    </source>
</reference>
<dbReference type="PATRIC" id="fig|52133.19.peg.2792"/>
<comment type="caution">
    <text evidence="2">The sequence shown here is derived from an EMBL/GenBank/DDBJ whole genome shotgun (WGS) entry which is preliminary data.</text>
</comment>
<organism evidence="2 3">
    <name type="scientific">Acinetobacter venetianus</name>
    <dbReference type="NCBI Taxonomy" id="52133"/>
    <lineage>
        <taxon>Bacteria</taxon>
        <taxon>Pseudomonadati</taxon>
        <taxon>Pseudomonadota</taxon>
        <taxon>Gammaproteobacteria</taxon>
        <taxon>Moraxellales</taxon>
        <taxon>Moraxellaceae</taxon>
        <taxon>Acinetobacter</taxon>
    </lineage>
</organism>
<sequence>MDITKSIKSFVISFVILTTLVAILFWLYLNIQASLIVSAQQADIRLPESLATQIQVGDHLRVKSQGQLNTTLDIDRTLQLPLQGKYLADLSFEVETPITVNINYETMLKVDQVMPVETSTDLIYQNKLLPKFPLKLDVPVKLDIPFQLKRTYTVPVKIVFSGPVHFGFDESVNLPVKHQFKPSFYMNDAVNMSNISSFNATMFNSVQQTKANLDMQMELPLKNVKP</sequence>
<keyword evidence="1" id="KW-0812">Transmembrane</keyword>
<keyword evidence="1" id="KW-1133">Transmembrane helix</keyword>
<keyword evidence="1" id="KW-0472">Membrane</keyword>
<name>A0A150HR15_9GAMM</name>
<gene>
    <name evidence="2" type="ORF">AVENLUH13518_02757</name>
</gene>
<evidence type="ECO:0000313" key="2">
    <source>
        <dbReference type="EMBL" id="KXZ68990.1"/>
    </source>
</evidence>
<accession>A0A150HR15</accession>
<dbReference type="Proteomes" id="UP000075544">
    <property type="component" value="Unassembled WGS sequence"/>
</dbReference>
<protein>
    <submittedName>
        <fullName evidence="2">Uncharacterized protein</fullName>
    </submittedName>
</protein>
<evidence type="ECO:0000256" key="1">
    <source>
        <dbReference type="SAM" id="Phobius"/>
    </source>
</evidence>
<proteinExistence type="predicted"/>
<dbReference type="RefSeq" id="WP_061525381.1">
    <property type="nucleotide sequence ID" value="NZ_JRHX01000082.1"/>
</dbReference>